<evidence type="ECO:0000256" key="5">
    <source>
        <dbReference type="ARBA" id="ARBA00022723"/>
    </source>
</evidence>
<dbReference type="GO" id="GO:0005506">
    <property type="term" value="F:iron ion binding"/>
    <property type="evidence" value="ECO:0007669"/>
    <property type="project" value="UniProtKB-ARBA"/>
</dbReference>
<keyword evidence="6" id="KW-0223">Dioxygenase</keyword>
<dbReference type="NCBIfam" id="TIGR02408">
    <property type="entry name" value="ectoine_ThpD"/>
    <property type="match status" value="1"/>
</dbReference>
<dbReference type="Pfam" id="PF05721">
    <property type="entry name" value="PhyH"/>
    <property type="match status" value="1"/>
</dbReference>
<name>A0A840VZM9_9ACTN</name>
<evidence type="ECO:0000256" key="3">
    <source>
        <dbReference type="ARBA" id="ARBA00007851"/>
    </source>
</evidence>
<dbReference type="AlphaFoldDB" id="A0A840VZM9"/>
<feature type="region of interest" description="Disordered" evidence="11">
    <location>
        <begin position="1"/>
        <end position="22"/>
    </location>
</feature>
<dbReference type="PANTHER" id="PTHR20883">
    <property type="entry name" value="PHYTANOYL-COA DIOXYGENASE DOMAIN CONTAINING 1"/>
    <property type="match status" value="1"/>
</dbReference>
<keyword evidence="8" id="KW-0408">Iron</keyword>
<gene>
    <name evidence="12" type="ORF">HNR07_001107</name>
</gene>
<sequence length="302" mass="33592">MTLVEAPIQDRYPTRVDPDTGREWIAREEPTVHPGGPQGPASAEELSAHERDGFHIQRDLLSDEEVAACRDDLQAMVRDPSVLADERTVTEPGTDEVRSVFDAHLLSERIARLIRQPRVLDRARQILGSDVYVHQSRVNLMPSFRGSGFYWHSDFETWHAEDGMAGMRAVSLSIGLTENLPFNGGLMLMPGAHRTFVPCLGRTPDGNYRSSLRAQKVGVPQEEDVAELARRHGIEQFTGPSGSALWFDCNSMHGSGNNITPHPRSNIFVVFNSVDNPLAEPFSAGERRPEFVAARDFTPLRA</sequence>
<accession>A0A840VZM9</accession>
<evidence type="ECO:0000256" key="2">
    <source>
        <dbReference type="ARBA" id="ARBA00004063"/>
    </source>
</evidence>
<comment type="subunit">
    <text evidence="4">Homodimer.</text>
</comment>
<evidence type="ECO:0000256" key="6">
    <source>
        <dbReference type="ARBA" id="ARBA00022964"/>
    </source>
</evidence>
<reference evidence="12 13" key="1">
    <citation type="submission" date="2020-08" db="EMBL/GenBank/DDBJ databases">
        <title>Sequencing the genomes of 1000 actinobacteria strains.</title>
        <authorList>
            <person name="Klenk H.-P."/>
        </authorList>
    </citation>
    <scope>NUCLEOTIDE SEQUENCE [LARGE SCALE GENOMIC DNA]</scope>
    <source>
        <strain evidence="12 13">DSM 44598</strain>
    </source>
</reference>
<comment type="function">
    <text evidence="2">Involved in the biosynthesis of 5-hydroxyectoine, called compatible solute, which helps organisms to survive extreme osmotic stress by acting as a highly soluble organic osmolyte. Catalyzes the 2-oxoglutarate-dependent selective hydroxylation of L-ectoine to yield (4S,5S)-5-hydroxyectoine.</text>
</comment>
<evidence type="ECO:0000256" key="8">
    <source>
        <dbReference type="ARBA" id="ARBA00023004"/>
    </source>
</evidence>
<dbReference type="Gene3D" id="2.60.120.620">
    <property type="entry name" value="q2cbj1_9rhob like domain"/>
    <property type="match status" value="1"/>
</dbReference>
<organism evidence="12 13">
    <name type="scientific">Nocardiopsis metallicus</name>
    <dbReference type="NCBI Taxonomy" id="179819"/>
    <lineage>
        <taxon>Bacteria</taxon>
        <taxon>Bacillati</taxon>
        <taxon>Actinomycetota</taxon>
        <taxon>Actinomycetes</taxon>
        <taxon>Streptosporangiales</taxon>
        <taxon>Nocardiopsidaceae</taxon>
        <taxon>Nocardiopsis</taxon>
    </lineage>
</organism>
<comment type="similarity">
    <text evidence="3">Belongs to the PhyH family. EctD subfamily.</text>
</comment>
<keyword evidence="13" id="KW-1185">Reference proteome</keyword>
<comment type="cofactor">
    <cofactor evidence="1">
        <name>Fe(2+)</name>
        <dbReference type="ChEBI" id="CHEBI:29033"/>
    </cofactor>
</comment>
<evidence type="ECO:0000256" key="1">
    <source>
        <dbReference type="ARBA" id="ARBA00001954"/>
    </source>
</evidence>
<evidence type="ECO:0000313" key="13">
    <source>
        <dbReference type="Proteomes" id="UP000579647"/>
    </source>
</evidence>
<evidence type="ECO:0000256" key="9">
    <source>
        <dbReference type="ARBA" id="ARBA00049228"/>
    </source>
</evidence>
<dbReference type="RefSeq" id="WP_184362710.1">
    <property type="nucleotide sequence ID" value="NZ_BAAAKM010000103.1"/>
</dbReference>
<evidence type="ECO:0000256" key="4">
    <source>
        <dbReference type="ARBA" id="ARBA00011738"/>
    </source>
</evidence>
<comment type="caution">
    <text evidence="12">The sequence shown here is derived from an EMBL/GenBank/DDBJ whole genome shotgun (WGS) entry which is preliminary data.</text>
</comment>
<evidence type="ECO:0000256" key="11">
    <source>
        <dbReference type="SAM" id="MobiDB-lite"/>
    </source>
</evidence>
<comment type="catalytic activity">
    <reaction evidence="9">
        <text>L-ectoine + 2-oxoglutarate + O2 = 5-hydroxyectoine + succinate + CO2</text>
        <dbReference type="Rhea" id="RHEA:45740"/>
        <dbReference type="ChEBI" id="CHEBI:15379"/>
        <dbReference type="ChEBI" id="CHEBI:16526"/>
        <dbReference type="ChEBI" id="CHEBI:16810"/>
        <dbReference type="ChEBI" id="CHEBI:30031"/>
        <dbReference type="ChEBI" id="CHEBI:58515"/>
        <dbReference type="ChEBI" id="CHEBI:85413"/>
        <dbReference type="EC" id="1.14.11.55"/>
    </reaction>
</comment>
<dbReference type="GO" id="GO:0016706">
    <property type="term" value="F:2-oxoglutarate-dependent dioxygenase activity"/>
    <property type="evidence" value="ECO:0007669"/>
    <property type="project" value="InterPro"/>
</dbReference>
<dbReference type="EC" id="1.14.11.55" evidence="10"/>
<dbReference type="Proteomes" id="UP000579647">
    <property type="component" value="Unassembled WGS sequence"/>
</dbReference>
<proteinExistence type="inferred from homology"/>
<feature type="region of interest" description="Disordered" evidence="11">
    <location>
        <begin position="27"/>
        <end position="46"/>
    </location>
</feature>
<evidence type="ECO:0000256" key="7">
    <source>
        <dbReference type="ARBA" id="ARBA00023002"/>
    </source>
</evidence>
<evidence type="ECO:0000313" key="12">
    <source>
        <dbReference type="EMBL" id="MBB5489970.1"/>
    </source>
</evidence>
<keyword evidence="7 12" id="KW-0560">Oxidoreductase</keyword>
<dbReference type="PANTHER" id="PTHR20883:SF48">
    <property type="entry name" value="ECTOINE DIOXYGENASE"/>
    <property type="match status" value="1"/>
</dbReference>
<dbReference type="EMBL" id="JACHDO010000001">
    <property type="protein sequence ID" value="MBB5489970.1"/>
    <property type="molecule type" value="Genomic_DNA"/>
</dbReference>
<feature type="compositionally biased region" description="Basic and acidic residues" evidence="11">
    <location>
        <begin position="12"/>
        <end position="22"/>
    </location>
</feature>
<keyword evidence="5" id="KW-0479">Metal-binding</keyword>
<dbReference type="InterPro" id="IPR008775">
    <property type="entry name" value="Phytyl_CoA_dOase-like"/>
</dbReference>
<evidence type="ECO:0000256" key="10">
    <source>
        <dbReference type="NCBIfam" id="TIGR02408"/>
    </source>
</evidence>
<dbReference type="InterPro" id="IPR012774">
    <property type="entry name" value="EctD"/>
</dbReference>
<protein>
    <recommendedName>
        <fullName evidence="10">Ectoine hydroxylase</fullName>
        <ecNumber evidence="10">1.14.11.55</ecNumber>
    </recommendedName>
</protein>
<dbReference type="SUPFAM" id="SSF51197">
    <property type="entry name" value="Clavaminate synthase-like"/>
    <property type="match status" value="1"/>
</dbReference>